<dbReference type="Proteomes" id="UP000677687">
    <property type="component" value="Unassembled WGS sequence"/>
</dbReference>
<dbReference type="EMBL" id="JAGVWD010000016">
    <property type="protein sequence ID" value="MBS3057230.1"/>
    <property type="molecule type" value="Genomic_DNA"/>
</dbReference>
<keyword evidence="3 7" id="KW-0548">Nucleotidyltransferase</keyword>
<dbReference type="PANTHER" id="PTHR10322">
    <property type="entry name" value="DNA POLYMERASE CATALYTIC SUBUNIT"/>
    <property type="match status" value="1"/>
</dbReference>
<reference evidence="10" key="2">
    <citation type="submission" date="2021-05" db="EMBL/GenBank/DDBJ databases">
        <title>Protein family content uncovers lineage relationships and bacterial pathway maintenance mechanisms in DPANN archaea.</title>
        <authorList>
            <person name="Castelle C.J."/>
            <person name="Meheust R."/>
            <person name="Jaffe A.L."/>
            <person name="Seitz K."/>
            <person name="Gong X."/>
            <person name="Baker B.J."/>
            <person name="Banfield J.F."/>
        </authorList>
    </citation>
    <scope>NUCLEOTIDE SEQUENCE</scope>
    <source>
        <strain evidence="10">RIFCSPHIGHO2_01_FULL_AR10_44_11</strain>
    </source>
</reference>
<keyword evidence="7" id="KW-0235">DNA replication</keyword>
<evidence type="ECO:0000313" key="10">
    <source>
        <dbReference type="EMBL" id="MBS3057230.1"/>
    </source>
</evidence>
<evidence type="ECO:0000256" key="5">
    <source>
        <dbReference type="ARBA" id="ARBA00023125"/>
    </source>
</evidence>
<evidence type="ECO:0000259" key="9">
    <source>
        <dbReference type="Pfam" id="PF03104"/>
    </source>
</evidence>
<evidence type="ECO:0000259" key="8">
    <source>
        <dbReference type="Pfam" id="PF00136"/>
    </source>
</evidence>
<comment type="catalytic activity">
    <reaction evidence="6 7">
        <text>DNA(n) + a 2'-deoxyribonucleoside 5'-triphosphate = DNA(n+1) + diphosphate</text>
        <dbReference type="Rhea" id="RHEA:22508"/>
        <dbReference type="Rhea" id="RHEA-COMP:17339"/>
        <dbReference type="Rhea" id="RHEA-COMP:17340"/>
        <dbReference type="ChEBI" id="CHEBI:33019"/>
        <dbReference type="ChEBI" id="CHEBI:61560"/>
        <dbReference type="ChEBI" id="CHEBI:173112"/>
        <dbReference type="EC" id="2.7.7.7"/>
    </reaction>
</comment>
<dbReference type="Pfam" id="PF03104">
    <property type="entry name" value="DNA_pol_B_exo1"/>
    <property type="match status" value="1"/>
</dbReference>
<dbReference type="Gene3D" id="3.30.342.10">
    <property type="entry name" value="DNA Polymerase, chain B, domain 1"/>
    <property type="match status" value="1"/>
</dbReference>
<organism evidence="10 11">
    <name type="scientific">Candidatus Iainarchaeum sp</name>
    <dbReference type="NCBI Taxonomy" id="3101447"/>
    <lineage>
        <taxon>Archaea</taxon>
        <taxon>Candidatus Iainarchaeota</taxon>
        <taxon>Candidatus Iainarchaeia</taxon>
        <taxon>Candidatus Iainarchaeales</taxon>
        <taxon>Candidatus Iainarchaeaceae</taxon>
        <taxon>Candidatus Iainarchaeum</taxon>
    </lineage>
</organism>
<evidence type="ECO:0000256" key="2">
    <source>
        <dbReference type="ARBA" id="ARBA00022679"/>
    </source>
</evidence>
<evidence type="ECO:0000313" key="11">
    <source>
        <dbReference type="Proteomes" id="UP000677687"/>
    </source>
</evidence>
<dbReference type="EC" id="2.7.7.7" evidence="7"/>
<dbReference type="InterPro" id="IPR023211">
    <property type="entry name" value="DNA_pol_palm_dom_sf"/>
</dbReference>
<dbReference type="GO" id="GO:0006261">
    <property type="term" value="P:DNA-templated DNA replication"/>
    <property type="evidence" value="ECO:0007669"/>
    <property type="project" value="TreeGrafter"/>
</dbReference>
<accession>A0A8T4KWG6</accession>
<keyword evidence="5 7" id="KW-0238">DNA-binding</keyword>
<evidence type="ECO:0000256" key="7">
    <source>
        <dbReference type="RuleBase" id="RU000442"/>
    </source>
</evidence>
<evidence type="ECO:0000256" key="4">
    <source>
        <dbReference type="ARBA" id="ARBA00022932"/>
    </source>
</evidence>
<dbReference type="GO" id="GO:0003677">
    <property type="term" value="F:DNA binding"/>
    <property type="evidence" value="ECO:0007669"/>
    <property type="project" value="UniProtKB-KW"/>
</dbReference>
<dbReference type="InterPro" id="IPR036397">
    <property type="entry name" value="RNaseH_sf"/>
</dbReference>
<dbReference type="PROSITE" id="PS00116">
    <property type="entry name" value="DNA_POLYMERASE_B"/>
    <property type="match status" value="1"/>
</dbReference>
<dbReference type="InterPro" id="IPR050240">
    <property type="entry name" value="DNA_pol_type-B"/>
</dbReference>
<dbReference type="Gene3D" id="1.10.287.690">
    <property type="entry name" value="Helix hairpin bin"/>
    <property type="match status" value="1"/>
</dbReference>
<dbReference type="InterPro" id="IPR017964">
    <property type="entry name" value="DNA-dir_DNA_pol_B_CS"/>
</dbReference>
<dbReference type="InterPro" id="IPR006172">
    <property type="entry name" value="DNA-dir_DNA_pol_B"/>
</dbReference>
<keyword evidence="4 7" id="KW-0239">DNA-directed DNA polymerase</keyword>
<reference evidence="10" key="1">
    <citation type="submission" date="2021-03" db="EMBL/GenBank/DDBJ databases">
        <authorList>
            <person name="Jaffe A."/>
        </authorList>
    </citation>
    <scope>NUCLEOTIDE SEQUENCE</scope>
    <source>
        <strain evidence="10">RIFCSPHIGHO2_01_FULL_AR10_44_11</strain>
    </source>
</reference>
<sequence>MQIIDVDYIFNGSKPVIRIFGKTENGNSVCVMYDKFLPYFYAKIDTTEKLKKLQDIKEIKSADQTEMFTPLGYAAQPMELVKITVLNPQDVPKIRELIEQEGMETFESDIMFKYRFMVDHKLKGMQWIDVNATRSLATTVKIPGYYANSLEPTEKIENASLKTMAVDIECLLTDSTKPMDSKRDPIIMIAMAFEPEFKGKKTLVLTAKPTKEADTLGFQDEREMLSEFLKIIDEYDPDVLTGYNINGFDMPYMFDRLKKFNLPNTFGRCKNKGAYTRSVGMQESKETSVPGRIVADSYQIIKRDPWVKFHRYNLNTIAQKLLQEQKHDVSFKEMFGLWNGDRNDLKRFIEYARKDAELALRLLTEKGLLGKFFELSKISGLLVQDCLGGQAPRVEMMLLHEFKTKGFVMPSKPSKAEMIKRSKEREKKELKGATVLEPYKGLHADGCVLVLDFKSLYPSIMRTYNISPDTLLKTEQNLEHTESPTGTKFVVPAVREGILPHLLRRLLDARANARKEMKSSQGETRRILNAKQLAIKDLSNSVYGYTGYIRARLYMIDVANSITAYGRENLVKTKGLIEDSTKFKIIYADTDSTFIKTDFTNLEEAKEAGEAIGSFVTKNLPGDLELQFEKVYKSFLILSKKRYAGWCFVQENGEWKDIIEMKGIETVRRDWCALVSESMEDVLKTILKEGDVHKAIASIKDIAEKIKTGSVPLEKLTIVKGITKSPENYEGMLPHIELAKKLKLRNPHEPPKIGDRLGFVIIKGNQLLSKRAEDPDYVIANKLQIDSDYYIQSQLFPPLERIFSSMGIEKSEIFGGGRQITLGEIMKGFVKKHAVVEPDNGIEGWENFVCKKCNKSHRRIPLQGICDCGGEILMSYHGSASDKVLLK</sequence>
<evidence type="ECO:0000256" key="3">
    <source>
        <dbReference type="ARBA" id="ARBA00022695"/>
    </source>
</evidence>
<dbReference type="NCBIfam" id="TIGR00592">
    <property type="entry name" value="pol2"/>
    <property type="match status" value="1"/>
</dbReference>
<dbReference type="SMART" id="SM00486">
    <property type="entry name" value="POLBc"/>
    <property type="match status" value="1"/>
</dbReference>
<dbReference type="InterPro" id="IPR042087">
    <property type="entry name" value="DNA_pol_B_thumb"/>
</dbReference>
<dbReference type="AlphaFoldDB" id="A0A8T4KWG6"/>
<dbReference type="Gene3D" id="3.90.1600.10">
    <property type="entry name" value="Palm domain of DNA polymerase"/>
    <property type="match status" value="1"/>
</dbReference>
<dbReference type="PANTHER" id="PTHR10322:SF23">
    <property type="entry name" value="DNA POLYMERASE DELTA CATALYTIC SUBUNIT"/>
    <property type="match status" value="1"/>
</dbReference>
<gene>
    <name evidence="10" type="ORF">J4415_01220</name>
</gene>
<comment type="similarity">
    <text evidence="1 7">Belongs to the DNA polymerase type-B family.</text>
</comment>
<evidence type="ECO:0000256" key="1">
    <source>
        <dbReference type="ARBA" id="ARBA00005755"/>
    </source>
</evidence>
<dbReference type="GO" id="GO:0000166">
    <property type="term" value="F:nucleotide binding"/>
    <property type="evidence" value="ECO:0007669"/>
    <property type="project" value="InterPro"/>
</dbReference>
<dbReference type="Gene3D" id="1.10.132.60">
    <property type="entry name" value="DNA polymerase family B, C-terminal domain"/>
    <property type="match status" value="1"/>
</dbReference>
<name>A0A8T4KWG6_9ARCH</name>
<dbReference type="Pfam" id="PF00136">
    <property type="entry name" value="DNA_pol_B"/>
    <property type="match status" value="1"/>
</dbReference>
<evidence type="ECO:0000256" key="6">
    <source>
        <dbReference type="ARBA" id="ARBA00049244"/>
    </source>
</evidence>
<dbReference type="InterPro" id="IPR006134">
    <property type="entry name" value="DNA-dir_DNA_pol_B_multi_dom"/>
</dbReference>
<dbReference type="InterPro" id="IPR012337">
    <property type="entry name" value="RNaseH-like_sf"/>
</dbReference>
<comment type="caution">
    <text evidence="10">The sequence shown here is derived from an EMBL/GenBank/DDBJ whole genome shotgun (WGS) entry which is preliminary data.</text>
</comment>
<dbReference type="InterPro" id="IPR043502">
    <property type="entry name" value="DNA/RNA_pol_sf"/>
</dbReference>
<dbReference type="Gene3D" id="6.10.10.100">
    <property type="match status" value="1"/>
</dbReference>
<dbReference type="SUPFAM" id="SSF53098">
    <property type="entry name" value="Ribonuclease H-like"/>
    <property type="match status" value="1"/>
</dbReference>
<feature type="domain" description="DNA-directed DNA polymerase family B multifunctional" evidence="8">
    <location>
        <begin position="388"/>
        <end position="805"/>
    </location>
</feature>
<dbReference type="Gene3D" id="3.30.420.10">
    <property type="entry name" value="Ribonuclease H-like superfamily/Ribonuclease H"/>
    <property type="match status" value="1"/>
</dbReference>
<dbReference type="PRINTS" id="PR00106">
    <property type="entry name" value="DNAPOLB"/>
</dbReference>
<dbReference type="GO" id="GO:0003887">
    <property type="term" value="F:DNA-directed DNA polymerase activity"/>
    <property type="evidence" value="ECO:0007669"/>
    <property type="project" value="UniProtKB-KW"/>
</dbReference>
<dbReference type="SUPFAM" id="SSF56672">
    <property type="entry name" value="DNA/RNA polymerases"/>
    <property type="match status" value="1"/>
</dbReference>
<feature type="domain" description="DNA-directed DNA polymerase family B exonuclease" evidence="9">
    <location>
        <begin position="104"/>
        <end position="317"/>
    </location>
</feature>
<protein>
    <recommendedName>
        <fullName evidence="7">DNA polymerase</fullName>
        <ecNumber evidence="7">2.7.7.7</ecNumber>
    </recommendedName>
</protein>
<keyword evidence="2 7" id="KW-0808">Transferase</keyword>
<dbReference type="InterPro" id="IPR006133">
    <property type="entry name" value="DNA-dir_DNA_pol_B_exonuc"/>
</dbReference>
<proteinExistence type="inferred from homology"/>